<protein>
    <submittedName>
        <fullName evidence="4">Uncharacterized protein</fullName>
    </submittedName>
</protein>
<evidence type="ECO:0000256" key="1">
    <source>
        <dbReference type="SAM" id="MobiDB-lite"/>
    </source>
</evidence>
<evidence type="ECO:0000313" key="3">
    <source>
        <dbReference type="EMBL" id="KUM49963.1"/>
    </source>
</evidence>
<comment type="caution">
    <text evidence="4">The sequence shown here is derived from an EMBL/GenBank/DDBJ whole genome shotgun (WGS) entry which is preliminary data.</text>
</comment>
<reference evidence="4" key="1">
    <citation type="journal article" date="2015" name="Genome Biol. Evol.">
        <title>Organellar Genomes of White Spruce (Picea glauca): Assembly and Annotation.</title>
        <authorList>
            <person name="Jackman S.D."/>
            <person name="Warren R.L."/>
            <person name="Gibb E.A."/>
            <person name="Vandervalk B.P."/>
            <person name="Mohamadi H."/>
            <person name="Chu J."/>
            <person name="Raymond A."/>
            <person name="Pleasance S."/>
            <person name="Coope R."/>
            <person name="Wildung M.R."/>
            <person name="Ritland C.E."/>
            <person name="Bousquet J."/>
            <person name="Jones S.J."/>
            <person name="Bohlmann J."/>
            <person name="Birol I."/>
        </authorList>
    </citation>
    <scope>NUCLEOTIDE SEQUENCE [LARGE SCALE GENOMIC DNA]</scope>
    <source>
        <tissue evidence="4">Flushing bud</tissue>
    </source>
</reference>
<feature type="region of interest" description="Disordered" evidence="1">
    <location>
        <begin position="1"/>
        <end position="24"/>
    </location>
</feature>
<evidence type="ECO:0000256" key="2">
    <source>
        <dbReference type="SAM" id="Phobius"/>
    </source>
</evidence>
<keyword evidence="2" id="KW-0812">Transmembrane</keyword>
<feature type="transmembrane region" description="Helical" evidence="2">
    <location>
        <begin position="51"/>
        <end position="71"/>
    </location>
</feature>
<dbReference type="AlphaFoldDB" id="A0A117NJ16"/>
<feature type="compositionally biased region" description="Polar residues" evidence="1">
    <location>
        <begin position="1"/>
        <end position="13"/>
    </location>
</feature>
<accession>A0A117NJ16</accession>
<evidence type="ECO:0000313" key="4">
    <source>
        <dbReference type="EMBL" id="KUM50735.1"/>
    </source>
</evidence>
<keyword evidence="4" id="KW-0496">Mitochondrion</keyword>
<name>A0A117NJ16_PICGL</name>
<dbReference type="EMBL" id="LKAM01000001">
    <property type="protein sequence ID" value="KUM50735.1"/>
    <property type="molecule type" value="Genomic_DNA"/>
</dbReference>
<gene>
    <name evidence="3" type="ORF">ABT39_MTgene3191</name>
    <name evidence="4" type="ORF">ABT39_MTgene579</name>
</gene>
<sequence>MDTKTTSASSSVELNHHPSSTGLGSWGSGWDNHNILASVNPNQKPIYGLRMLSIMTLIHFISVKPGVYVLMLRR</sequence>
<dbReference type="EMBL" id="LKAM01000002">
    <property type="protein sequence ID" value="KUM49963.1"/>
    <property type="molecule type" value="Genomic_DNA"/>
</dbReference>
<keyword evidence="2" id="KW-0472">Membrane</keyword>
<organism evidence="4">
    <name type="scientific">Picea glauca</name>
    <name type="common">White spruce</name>
    <name type="synonym">Pinus glauca</name>
    <dbReference type="NCBI Taxonomy" id="3330"/>
    <lineage>
        <taxon>Eukaryota</taxon>
        <taxon>Viridiplantae</taxon>
        <taxon>Streptophyta</taxon>
        <taxon>Embryophyta</taxon>
        <taxon>Tracheophyta</taxon>
        <taxon>Spermatophyta</taxon>
        <taxon>Pinopsida</taxon>
        <taxon>Pinidae</taxon>
        <taxon>Conifers I</taxon>
        <taxon>Pinales</taxon>
        <taxon>Pinaceae</taxon>
        <taxon>Picea</taxon>
    </lineage>
</organism>
<geneLocation type="mitochondrion" evidence="4"/>
<keyword evidence="2" id="KW-1133">Transmembrane helix</keyword>
<proteinExistence type="predicted"/>